<dbReference type="PANTHER" id="PTHR43355">
    <property type="entry name" value="FLAVIN REDUCTASE (NADPH)"/>
    <property type="match status" value="1"/>
</dbReference>
<reference evidence="2 3" key="1">
    <citation type="submission" date="2011-01" db="EMBL/GenBank/DDBJ databases">
        <authorList>
            <person name="Muzny D."/>
            <person name="Qin X."/>
            <person name="Buhay C."/>
            <person name="Dugan-Rocha S."/>
            <person name="Ding Y."/>
            <person name="Chen G."/>
            <person name="Hawes A."/>
            <person name="Holder M."/>
            <person name="Jhangiani S."/>
            <person name="Johnson A."/>
            <person name="Khan Z."/>
            <person name="Li Z."/>
            <person name="Liu W."/>
            <person name="Liu X."/>
            <person name="Perez L."/>
            <person name="Shen H."/>
            <person name="Wang Q."/>
            <person name="Watt J."/>
            <person name="Xi L."/>
            <person name="Xin Y."/>
            <person name="Zhou J."/>
            <person name="Deng J."/>
            <person name="Jiang H."/>
            <person name="Liu Y."/>
            <person name="Qu J."/>
            <person name="Song X.-Z."/>
            <person name="Zhang L."/>
            <person name="Villasana D."/>
            <person name="Johnson A."/>
            <person name="Liu J."/>
            <person name="Liyanage D."/>
            <person name="Lorensuhewa L."/>
            <person name="Robinson T."/>
            <person name="Song A."/>
            <person name="Song B.-B."/>
            <person name="Dinh H."/>
            <person name="Thornton R."/>
            <person name="Coyle M."/>
            <person name="Francisco L."/>
            <person name="Jackson L."/>
            <person name="Javaid M."/>
            <person name="Korchina V."/>
            <person name="Kovar C."/>
            <person name="Mata R."/>
            <person name="Mathew T."/>
            <person name="Ngo R."/>
            <person name="Nguyen L."/>
            <person name="Nguyen N."/>
            <person name="Okwuonu G."/>
            <person name="Ongeri F."/>
            <person name="Pham C."/>
            <person name="Simmons D."/>
            <person name="Wilczek-Boney K."/>
            <person name="Hale W."/>
            <person name="Jakkamsetti A."/>
            <person name="Pham P."/>
            <person name="Ruth R."/>
            <person name="San Lucas F."/>
            <person name="Warren J."/>
            <person name="Zhang J."/>
            <person name="Zhao Z."/>
            <person name="Zhou C."/>
            <person name="Zhu D."/>
            <person name="Lee S."/>
            <person name="Bess C."/>
            <person name="Blankenburg K."/>
            <person name="Forbes L."/>
            <person name="Fu Q."/>
            <person name="Gubbala S."/>
            <person name="Hirani K."/>
            <person name="Jayaseelan J.C."/>
            <person name="Lara F."/>
            <person name="Munidasa M."/>
            <person name="Palculict T."/>
            <person name="Patil S."/>
            <person name="Pu L.-L."/>
            <person name="Saada N."/>
            <person name="Tang L."/>
            <person name="Weissenberger G."/>
            <person name="Zhu Y."/>
            <person name="Hemphill L."/>
            <person name="Shang Y."/>
            <person name="Youmans B."/>
            <person name="Ayvaz T."/>
            <person name="Ross M."/>
            <person name="Santibanez J."/>
            <person name="Aqrawi P."/>
            <person name="Gross S."/>
            <person name="Joshi V."/>
            <person name="Fowler G."/>
            <person name="Nazareth L."/>
            <person name="Reid J."/>
            <person name="Worley K."/>
            <person name="Petrosino J."/>
            <person name="Highlander S."/>
            <person name="Gibbs R."/>
        </authorList>
    </citation>
    <scope>NUCLEOTIDE SEQUENCE [LARGE SCALE GENOMIC DNA]</scope>
    <source>
        <strain evidence="2 3">MM4-1A</strain>
    </source>
</reference>
<dbReference type="Proteomes" id="UP000004335">
    <property type="component" value="Unassembled WGS sequence"/>
</dbReference>
<proteinExistence type="predicted"/>
<dbReference type="Pfam" id="PF13460">
    <property type="entry name" value="NAD_binding_10"/>
    <property type="match status" value="1"/>
</dbReference>
<dbReference type="InterPro" id="IPR036291">
    <property type="entry name" value="NAD(P)-bd_dom_sf"/>
</dbReference>
<protein>
    <submittedName>
        <fullName evidence="2">Putative dihydrodipicolinate reductase domain protein</fullName>
    </submittedName>
</protein>
<dbReference type="InterPro" id="IPR016040">
    <property type="entry name" value="NAD(P)-bd_dom"/>
</dbReference>
<dbReference type="PANTHER" id="PTHR43355:SF2">
    <property type="entry name" value="FLAVIN REDUCTASE (NADPH)"/>
    <property type="match status" value="1"/>
</dbReference>
<dbReference type="InterPro" id="IPR051606">
    <property type="entry name" value="Polyketide_Oxido-like"/>
</dbReference>
<evidence type="ECO:0000259" key="1">
    <source>
        <dbReference type="Pfam" id="PF13460"/>
    </source>
</evidence>
<dbReference type="AlphaFoldDB" id="A0A828RJA0"/>
<dbReference type="SUPFAM" id="SSF51735">
    <property type="entry name" value="NAD(P)-binding Rossmann-fold domains"/>
    <property type="match status" value="1"/>
</dbReference>
<comment type="caution">
    <text evidence="2">The sequence shown here is derived from an EMBL/GenBank/DDBJ whole genome shotgun (WGS) entry which is preliminary data.</text>
</comment>
<sequence length="238" mass="26152">MARILPRDRVIHEGNIVQGGIVMIRVGIIGASGMAGSAIYKLASTKKDLNVTGIVRNESKARKILGADANLISGDIFALNDSLLSRFDVIVDAYGTSPENADRQVRLAEKLVVLARKHKIRLIFILGAGSLKTGKDKHLFVDDIEKMPGAETWINTPRQQLKELQYLETISDIDWLGISPSAVFEAGVATNYILGQDELLFNEQNESKVTAGTMAKLVVNEILAPRHHRERITVIDAE</sequence>
<gene>
    <name evidence="2" type="ORF">HMPREF0536_10181</name>
</gene>
<evidence type="ECO:0000313" key="3">
    <source>
        <dbReference type="Proteomes" id="UP000004335"/>
    </source>
</evidence>
<name>A0A828RJA0_LIMRT</name>
<feature type="domain" description="NAD(P)-binding" evidence="1">
    <location>
        <begin position="30"/>
        <end position="222"/>
    </location>
</feature>
<accession>A0A828RJA0</accession>
<dbReference type="Gene3D" id="3.40.50.720">
    <property type="entry name" value="NAD(P)-binding Rossmann-like Domain"/>
    <property type="match status" value="1"/>
</dbReference>
<dbReference type="GO" id="GO:0016646">
    <property type="term" value="F:oxidoreductase activity, acting on the CH-NH group of donors, NAD or NADP as acceptor"/>
    <property type="evidence" value="ECO:0007669"/>
    <property type="project" value="TreeGrafter"/>
</dbReference>
<organism evidence="2 3">
    <name type="scientific">Limosilactobacillus reuteri MM4-1A</name>
    <dbReference type="NCBI Taxonomy" id="548485"/>
    <lineage>
        <taxon>Bacteria</taxon>
        <taxon>Bacillati</taxon>
        <taxon>Bacillota</taxon>
        <taxon>Bacilli</taxon>
        <taxon>Lactobacillales</taxon>
        <taxon>Lactobacillaceae</taxon>
        <taxon>Limosilactobacillus</taxon>
    </lineage>
</organism>
<evidence type="ECO:0000313" key="2">
    <source>
        <dbReference type="EMBL" id="EGC15782.1"/>
    </source>
</evidence>
<dbReference type="EMBL" id="ACGX02000004">
    <property type="protein sequence ID" value="EGC15782.1"/>
    <property type="molecule type" value="Genomic_DNA"/>
</dbReference>